<dbReference type="RefSeq" id="WP_345390788.1">
    <property type="nucleotide sequence ID" value="NZ_BAABLA010000005.1"/>
</dbReference>
<dbReference type="Proteomes" id="UP001596337">
    <property type="component" value="Unassembled WGS sequence"/>
</dbReference>
<keyword evidence="3" id="KW-1185">Reference proteome</keyword>
<feature type="region of interest" description="Disordered" evidence="1">
    <location>
        <begin position="18"/>
        <end position="77"/>
    </location>
</feature>
<evidence type="ECO:0000313" key="2">
    <source>
        <dbReference type="EMBL" id="MFC6868732.1"/>
    </source>
</evidence>
<proteinExistence type="predicted"/>
<name>A0ABW2C1Z6_9PSEU</name>
<dbReference type="EMBL" id="JBHSXX010000001">
    <property type="protein sequence ID" value="MFC6868732.1"/>
    <property type="molecule type" value="Genomic_DNA"/>
</dbReference>
<accession>A0ABW2C1Z6</accession>
<gene>
    <name evidence="2" type="ORF">ACFQGD_16445</name>
</gene>
<comment type="caution">
    <text evidence="2">The sequence shown here is derived from an EMBL/GenBank/DDBJ whole genome shotgun (WGS) entry which is preliminary data.</text>
</comment>
<protein>
    <submittedName>
        <fullName evidence="2">Uncharacterized protein</fullName>
    </submittedName>
</protein>
<reference evidence="3" key="1">
    <citation type="journal article" date="2019" name="Int. J. Syst. Evol. Microbiol.">
        <title>The Global Catalogue of Microorganisms (GCM) 10K type strain sequencing project: providing services to taxonomists for standard genome sequencing and annotation.</title>
        <authorList>
            <consortium name="The Broad Institute Genomics Platform"/>
            <consortium name="The Broad Institute Genome Sequencing Center for Infectious Disease"/>
            <person name="Wu L."/>
            <person name="Ma J."/>
        </authorList>
    </citation>
    <scope>NUCLEOTIDE SEQUENCE [LARGE SCALE GENOMIC DNA]</scope>
    <source>
        <strain evidence="3">KCTC 32255</strain>
    </source>
</reference>
<organism evidence="2 3">
    <name type="scientific">Haloechinothrix salitolerans</name>
    <dbReference type="NCBI Taxonomy" id="926830"/>
    <lineage>
        <taxon>Bacteria</taxon>
        <taxon>Bacillati</taxon>
        <taxon>Actinomycetota</taxon>
        <taxon>Actinomycetes</taxon>
        <taxon>Pseudonocardiales</taxon>
        <taxon>Pseudonocardiaceae</taxon>
        <taxon>Haloechinothrix</taxon>
    </lineage>
</organism>
<sequence length="77" mass="8754">MPRWIRWFWERYRLPVDTPRESDVATDPAVALSRPPHGGRNTSRARGSETFVGRLSGEDFAGEEQSGAELRRQGKPD</sequence>
<evidence type="ECO:0000313" key="3">
    <source>
        <dbReference type="Proteomes" id="UP001596337"/>
    </source>
</evidence>
<evidence type="ECO:0000256" key="1">
    <source>
        <dbReference type="SAM" id="MobiDB-lite"/>
    </source>
</evidence>